<keyword evidence="3" id="KW-1185">Reference proteome</keyword>
<name>A0A3L9Y7Q8_9RHOB</name>
<gene>
    <name evidence="2" type="ORF">D9R08_00790</name>
</gene>
<dbReference type="Gene3D" id="1.20.1330.10">
    <property type="entry name" value="f41 fragment of flagellin, N-terminal domain"/>
    <property type="match status" value="1"/>
</dbReference>
<dbReference type="EMBL" id="RCNT01000001">
    <property type="protein sequence ID" value="RMA43515.1"/>
    <property type="molecule type" value="Genomic_DNA"/>
</dbReference>
<proteinExistence type="predicted"/>
<dbReference type="Pfam" id="PF00700">
    <property type="entry name" value="Flagellin_C"/>
    <property type="match status" value="1"/>
</dbReference>
<organism evidence="2 3">
    <name type="scientific">Rhodophyticola porphyridii</name>
    <dbReference type="NCBI Taxonomy" id="1852017"/>
    <lineage>
        <taxon>Bacteria</taxon>
        <taxon>Pseudomonadati</taxon>
        <taxon>Pseudomonadota</taxon>
        <taxon>Alphaproteobacteria</taxon>
        <taxon>Rhodobacterales</taxon>
        <taxon>Roseobacteraceae</taxon>
        <taxon>Rhodophyticola</taxon>
    </lineage>
</organism>
<keyword evidence="2" id="KW-0966">Cell projection</keyword>
<accession>A0A3L9Y7Q8</accession>
<feature type="domain" description="Flagellin C-terminal" evidence="1">
    <location>
        <begin position="262"/>
        <end position="335"/>
    </location>
</feature>
<sequence>MSWISTGDRAQTFHMYQRSAKVKTEMLRLTSELSSGRKSDLGKALGGDFAGLAAVERGLRLGLVYKAAADEAALHTSVMQDALQTVQTQLDETGPTLLAAAGAGSSSNLDILAVDSGARLDLVVNALNGRIAGRSLFSGDRPDQIPLISGKEMLSNLGPLVAGAATAQDMIAIVEDWFLAPGGGFETTAYQGGTSSSAGFTVGDGDVIDADVSALAPELRGALAAFALSALVGNDLGPADEASRRTLLEAAATRMIGSQGGLSKIRAELGAAEARIETARVRNSATETALSIEHNRLVSSDPYTTATELEAVQMQLESLFVLTSRMARLNLTEFLR</sequence>
<dbReference type="Proteomes" id="UP000281343">
    <property type="component" value="Unassembled WGS sequence"/>
</dbReference>
<dbReference type="SUPFAM" id="SSF64518">
    <property type="entry name" value="Phase 1 flagellin"/>
    <property type="match status" value="1"/>
</dbReference>
<dbReference type="AlphaFoldDB" id="A0A3L9Y7Q8"/>
<reference evidence="2 3" key="1">
    <citation type="submission" date="2018-10" db="EMBL/GenBank/DDBJ databases">
        <authorList>
            <person name="Jung H.S."/>
            <person name="Jeon C.O."/>
        </authorList>
    </citation>
    <scope>NUCLEOTIDE SEQUENCE [LARGE SCALE GENOMIC DNA]</scope>
    <source>
        <strain evidence="2 3">MA-7-27</strain>
    </source>
</reference>
<evidence type="ECO:0000313" key="3">
    <source>
        <dbReference type="Proteomes" id="UP000281343"/>
    </source>
</evidence>
<evidence type="ECO:0000259" key="1">
    <source>
        <dbReference type="Pfam" id="PF00700"/>
    </source>
</evidence>
<dbReference type="OrthoDB" id="7312911at2"/>
<keyword evidence="2" id="KW-0969">Cilium</keyword>
<dbReference type="InterPro" id="IPR046358">
    <property type="entry name" value="Flagellin_C"/>
</dbReference>
<evidence type="ECO:0000313" key="2">
    <source>
        <dbReference type="EMBL" id="RMA43515.1"/>
    </source>
</evidence>
<protein>
    <submittedName>
        <fullName evidence="2">Flagellar biosynthesis protein FlgL</fullName>
    </submittedName>
</protein>
<dbReference type="RefSeq" id="WP_121896108.1">
    <property type="nucleotide sequence ID" value="NZ_RCNT01000001.1"/>
</dbReference>
<keyword evidence="2" id="KW-0282">Flagellum</keyword>
<comment type="caution">
    <text evidence="2">The sequence shown here is derived from an EMBL/GenBank/DDBJ whole genome shotgun (WGS) entry which is preliminary data.</text>
</comment>